<accession>A0A8H7T366</accession>
<protein>
    <recommendedName>
        <fullName evidence="4">Fungal N-terminal domain-containing protein</fullName>
    </recommendedName>
</protein>
<feature type="region of interest" description="Disordered" evidence="1">
    <location>
        <begin position="374"/>
        <end position="393"/>
    </location>
</feature>
<evidence type="ECO:0000313" key="2">
    <source>
        <dbReference type="EMBL" id="KAG4412141.1"/>
    </source>
</evidence>
<feature type="compositionally biased region" description="Polar residues" evidence="1">
    <location>
        <begin position="381"/>
        <end position="393"/>
    </location>
</feature>
<comment type="caution">
    <text evidence="2">The sequence shown here is derived from an EMBL/GenBank/DDBJ whole genome shotgun (WGS) entry which is preliminary data.</text>
</comment>
<keyword evidence="3" id="KW-1185">Reference proteome</keyword>
<name>A0A8H7T366_9HELO</name>
<reference evidence="2" key="1">
    <citation type="submission" date="2021-02" db="EMBL/GenBank/DDBJ databases">
        <title>Genome sequence Cadophora malorum strain M34.</title>
        <authorList>
            <person name="Stefanovic E."/>
            <person name="Vu D."/>
            <person name="Scully C."/>
            <person name="Dijksterhuis J."/>
            <person name="Roader J."/>
            <person name="Houbraken J."/>
        </authorList>
    </citation>
    <scope>NUCLEOTIDE SEQUENCE</scope>
    <source>
        <strain evidence="2">M34</strain>
    </source>
</reference>
<evidence type="ECO:0000313" key="3">
    <source>
        <dbReference type="Proteomes" id="UP000664132"/>
    </source>
</evidence>
<dbReference type="AlphaFoldDB" id="A0A8H7T366"/>
<gene>
    <name evidence="2" type="ORF">IFR04_014735</name>
</gene>
<evidence type="ECO:0000256" key="1">
    <source>
        <dbReference type="SAM" id="MobiDB-lite"/>
    </source>
</evidence>
<dbReference type="EMBL" id="JAFJYH010000407">
    <property type="protein sequence ID" value="KAG4412141.1"/>
    <property type="molecule type" value="Genomic_DNA"/>
</dbReference>
<dbReference type="Proteomes" id="UP000664132">
    <property type="component" value="Unassembled WGS sequence"/>
</dbReference>
<organism evidence="2 3">
    <name type="scientific">Cadophora malorum</name>
    <dbReference type="NCBI Taxonomy" id="108018"/>
    <lineage>
        <taxon>Eukaryota</taxon>
        <taxon>Fungi</taxon>
        <taxon>Dikarya</taxon>
        <taxon>Ascomycota</taxon>
        <taxon>Pezizomycotina</taxon>
        <taxon>Leotiomycetes</taxon>
        <taxon>Helotiales</taxon>
        <taxon>Ploettnerulaceae</taxon>
        <taxon>Cadophora</taxon>
    </lineage>
</organism>
<feature type="region of interest" description="Disordered" evidence="1">
    <location>
        <begin position="310"/>
        <end position="329"/>
    </location>
</feature>
<proteinExistence type="predicted"/>
<sequence>MEVISNAGTTIGLISFSFQFTYHLHLVQTTVGSEEEINSKVGALISSIATLSNILHDLERQPWNPMVPLPVDLVAAAQACASDLITIEASLRSQQVESKSPVRPKMELKQARVEEMQGILQTNINALRPHTSSLSLATSSKSPEEVNQVGTLQPSHVDISTKTYYDRFGGAFKESIITTIGFRYQDYYSNENDEYMQVLCHNFELSSNMSGIIEQLFRGSVKYSRRQLYELLSLLREIYDVGVTRDGNGSRQRKAMLESQWWPKIIACLRRLSNLARTSPTESPSVEAHEAIAALKLLALRVRGSFDGEGHAETSLQGQHNNHPGILSEHDENRCSTVKFTFGHTTARRTTSQVKNQVPRARLKRCGHLSDLRKSEFRRSLGNSGRTSQRLRP</sequence>
<evidence type="ECO:0008006" key="4">
    <source>
        <dbReference type="Google" id="ProtNLM"/>
    </source>
</evidence>